<dbReference type="InterPro" id="IPR049552">
    <property type="entry name" value="PKS_DH_N"/>
</dbReference>
<evidence type="ECO:0000313" key="13">
    <source>
        <dbReference type="EMBL" id="KAF6798855.1"/>
    </source>
</evidence>
<dbReference type="CDD" id="cd00833">
    <property type="entry name" value="PKS"/>
    <property type="match status" value="1"/>
</dbReference>
<evidence type="ECO:0000256" key="1">
    <source>
        <dbReference type="ARBA" id="ARBA00022450"/>
    </source>
</evidence>
<dbReference type="Pfam" id="PF00698">
    <property type="entry name" value="Acyl_transf_1"/>
    <property type="match status" value="1"/>
</dbReference>
<dbReference type="PROSITE" id="PS50075">
    <property type="entry name" value="CARRIER"/>
    <property type="match status" value="1"/>
</dbReference>
<dbReference type="GO" id="GO:0044550">
    <property type="term" value="P:secondary metabolite biosynthetic process"/>
    <property type="evidence" value="ECO:0007669"/>
    <property type="project" value="UniProtKB-ARBA"/>
</dbReference>
<dbReference type="PROSITE" id="PS52004">
    <property type="entry name" value="KS3_2"/>
    <property type="match status" value="1"/>
</dbReference>
<dbReference type="Pfam" id="PF21089">
    <property type="entry name" value="PKS_DH_N"/>
    <property type="match status" value="1"/>
</dbReference>
<feature type="region of interest" description="C-terminal hotdog fold" evidence="8">
    <location>
        <begin position="1079"/>
        <end position="1227"/>
    </location>
</feature>
<dbReference type="EC" id="2.3.1.165" evidence="7"/>
<dbReference type="PROSITE" id="PS52019">
    <property type="entry name" value="PKS_MFAS_DH"/>
    <property type="match status" value="1"/>
</dbReference>
<dbReference type="InterPro" id="IPR001227">
    <property type="entry name" value="Ac_transferase_dom_sf"/>
</dbReference>
<dbReference type="GO" id="GO:0004312">
    <property type="term" value="F:fatty acid synthase activity"/>
    <property type="evidence" value="ECO:0007669"/>
    <property type="project" value="TreeGrafter"/>
</dbReference>
<dbReference type="InterPro" id="IPR016036">
    <property type="entry name" value="Malonyl_transacylase_ACP-bd"/>
</dbReference>
<dbReference type="InterPro" id="IPR013968">
    <property type="entry name" value="PKS_KR"/>
</dbReference>
<dbReference type="GO" id="GO:0031177">
    <property type="term" value="F:phosphopantetheine binding"/>
    <property type="evidence" value="ECO:0007669"/>
    <property type="project" value="InterPro"/>
</dbReference>
<dbReference type="PANTHER" id="PTHR43775:SF22">
    <property type="entry name" value="SYNTHASE, PUTATIVE (JCVI)-RELATED"/>
    <property type="match status" value="1"/>
</dbReference>
<feature type="region of interest" description="Disordered" evidence="9">
    <location>
        <begin position="1"/>
        <end position="27"/>
    </location>
</feature>
<dbReference type="InterPro" id="IPR057326">
    <property type="entry name" value="KR_dom"/>
</dbReference>
<keyword evidence="3" id="KW-0808">Transferase</keyword>
<sequence length="1823" mass="194201">MSISSSIPSSATSASVPTSAASTVSDTSDTHVNDVAVVGMACRLAGGIHSPEQLWEAIMAQRDASSDIPSWRWDPYRRRDPRNEKALGKTTKRGYFLEAIDHFDPAFFGISPKEAQQMDPQQRLSLEVAWEALEDAGIDPKSLSGSDTAVFMGVNSDDYSKLLLEDLPNVDAWMGIGTAYCGIPNRISYHLNLMGPSSAVDAACASSLVAIHHGAQSITTGESKVAIVGGVNALLGPGLTAVLDKAGAVSPDGSCLSFDDDAHGYGRGEGAAVVILKNLAHAVRDGDNILAVLKGTAVAQDGKTNGIMAPNAKAQELVARQALRRANDMDPSTVQYVEAHATSTPLGDPTEVSAVAAVYGWGASRAPGEPVMIGSVKSNVGHLEAGAGAVGFIKAVTAIRNACFPPQANLKKLNTKVDWQNCGVTVVQKAAEWPAPLEHLRRAAVCSYGYGGTVSHAIIEETPCELRQLEAVNVAEGGPKDAVLLPISAPQEKRLAGEASALAAWLTSPAGRQVDLAFIANTLALRRTWHDYRAAFIAESHDQVAEALSKFAAGNLQEWSTQAVALRPEARKDVVWVFSGHGAQWQDMGKELVRNAVFYQAVWEIDPITVAESGFSVIDALTDGLRFDESDSVQVLTYAVQIGLAAVLGSMSLRPSAIVGHSVGEIAATVVAGSLTPQEGALIVTRRAKLYARVKGQGTMFLVNKAFEAVKSELQDGGDVVAAIDSSPSSCVISGSNAAVLAYVEKLKGNGAKVMKVATDIAFHSIKMLSPLAAPLAEVLAGSVNPKPATVPLFSTSNTDSRYRGMRDIDYWVNNMVSPVHLTSAIKAALEDGLRLFLEVSSHPIITHSINETIMDRGLAEDDFAVLPTLRRNKCAKLCMLQASGSLFSKGADLHLRAQPAGSRKEWSSAVPKTQWLHKPIWRDVESGIDAASTSLLTHDVNKHTLLGLRSPVAGTNMVLYSTKLDNKTKPFPGSHPLHGTEIVPAAVLVNTFHHATKSTTLLNITLRVPVAINAPRDLQVVVEDDTIKLASRLQANPDEQVAESGDHSWVTHTTGRWNRATGDRPPPIDIEETKRRINAVLPPKFSIDYLDKVGVSVMGFPWAVTEHHGNLKEMLARVNVAPNEASSGDALPWDPSSWAPILDAATSVGSTIFFNDPKLRMPAQIDKVQFFAEYGTPPPETGWLYIEEASERGAPAVHVSVCNDDGCVIAKFKSMRFSEIEGTPGASGSVESLVHRLAWVPAPFSNNAVGWERAVVLSDDDSMVKQAADGLKLPADKVTRLSTAVDLPQGVVGLTANMAVIYCPGETSSLSEVPARSEAFIAELLTLVKYVVREASSVSNVKVFAVTRGVDVAATPTSLAQAPLHGLARIIASEHGDSWGALVDLEDDSSPLSSLALRYVQDQDVVRVEDDMPRVARLQPLPRNLAFTGEEAARRSLLPKSEGTYVITGGLGALGLEVAGWLAEKGARRLVLLSRRGLPARRDRAGLPADDALRAAVDKVQELERLGVTVHTVPMDIAAPDADVQLRDALVRLDVPEVLGVVHAAGTLANELVMETTTEAFRHVLHPKVSGALALHRAFPPGTLDWMVLFSSCGQLFGFPGQSSYASGNAFLDALATHRRRSQTGDTTVAVQWTSWRGLGMAASTDFINAELRSKGITDITIEEGFRAWEHLGRYDIDHGVVLRSLALDEDESLPAPILEGIAVRKARTAAAVGLSGADGTDTAGSGGAVNADMPAGGPELKDWLDRKVRGVISSVLMLGDADEVDGRAAIADLGVDSVLTVTLRQKLQSALKVKVPPTLTWSHPTSNHLVGWFAEKIGGKD</sequence>
<evidence type="ECO:0000256" key="7">
    <source>
        <dbReference type="ARBA" id="ARBA00038879"/>
    </source>
</evidence>
<evidence type="ECO:0000259" key="11">
    <source>
        <dbReference type="PROSITE" id="PS52004"/>
    </source>
</evidence>
<dbReference type="SUPFAM" id="SSF55048">
    <property type="entry name" value="Probable ACP-binding domain of malonyl-CoA ACP transacylase"/>
    <property type="match status" value="1"/>
</dbReference>
<dbReference type="InterPro" id="IPR018201">
    <property type="entry name" value="Ketoacyl_synth_AS"/>
</dbReference>
<dbReference type="InterPro" id="IPR020806">
    <property type="entry name" value="PKS_PP-bd"/>
</dbReference>
<accession>A0A8H6MM61</accession>
<comment type="caution">
    <text evidence="8">Lacks conserved residue(s) required for the propagation of feature annotation.</text>
</comment>
<feature type="domain" description="PKS/mFAS DH" evidence="12">
    <location>
        <begin position="944"/>
        <end position="1227"/>
    </location>
</feature>
<dbReference type="GO" id="GO:0050641">
    <property type="term" value="F:6-methylsalicylic acid synthase activity"/>
    <property type="evidence" value="ECO:0007669"/>
    <property type="project" value="UniProtKB-EC"/>
</dbReference>
<comment type="caution">
    <text evidence="13">The sequence shown here is derived from an EMBL/GenBank/DDBJ whole genome shotgun (WGS) entry which is preliminary data.</text>
</comment>
<dbReference type="InterPro" id="IPR042104">
    <property type="entry name" value="PKS_dehydratase_sf"/>
</dbReference>
<evidence type="ECO:0000313" key="14">
    <source>
        <dbReference type="Proteomes" id="UP000652219"/>
    </source>
</evidence>
<dbReference type="InterPro" id="IPR006162">
    <property type="entry name" value="Ppantetheine_attach_site"/>
</dbReference>
<dbReference type="Pfam" id="PF00550">
    <property type="entry name" value="PP-binding"/>
    <property type="match status" value="1"/>
</dbReference>
<dbReference type="Pfam" id="PF00109">
    <property type="entry name" value="ketoacyl-synt"/>
    <property type="match status" value="1"/>
</dbReference>
<dbReference type="InterPro" id="IPR049900">
    <property type="entry name" value="PKS_mFAS_DH"/>
</dbReference>
<feature type="region of interest" description="N-terminal hotdog fold" evidence="8">
    <location>
        <begin position="944"/>
        <end position="1065"/>
    </location>
</feature>
<dbReference type="Pfam" id="PF02801">
    <property type="entry name" value="Ketoacyl-synt_C"/>
    <property type="match status" value="1"/>
</dbReference>
<dbReference type="InterPro" id="IPR036736">
    <property type="entry name" value="ACP-like_sf"/>
</dbReference>
<dbReference type="Gene3D" id="3.10.129.110">
    <property type="entry name" value="Polyketide synthase dehydratase"/>
    <property type="match status" value="1"/>
</dbReference>
<dbReference type="GO" id="GO:0004315">
    <property type="term" value="F:3-oxoacyl-[acyl-carrier-protein] synthase activity"/>
    <property type="evidence" value="ECO:0007669"/>
    <property type="project" value="InterPro"/>
</dbReference>
<dbReference type="SUPFAM" id="SSF53901">
    <property type="entry name" value="Thiolase-like"/>
    <property type="match status" value="1"/>
</dbReference>
<dbReference type="Gene3D" id="3.40.366.10">
    <property type="entry name" value="Malonyl-Coenzyme A Acyl Carrier Protein, domain 2"/>
    <property type="match status" value="1"/>
</dbReference>
<dbReference type="SMART" id="SM00827">
    <property type="entry name" value="PKS_AT"/>
    <property type="match status" value="1"/>
</dbReference>
<dbReference type="Gene3D" id="3.30.70.250">
    <property type="entry name" value="Malonyl-CoA ACP transacylase, ACP-binding"/>
    <property type="match status" value="1"/>
</dbReference>
<evidence type="ECO:0000256" key="2">
    <source>
        <dbReference type="ARBA" id="ARBA00022553"/>
    </source>
</evidence>
<reference evidence="13 14" key="1">
    <citation type="journal article" date="2020" name="Phytopathology">
        <title>Genome Sequence Resources of Colletotrichum truncatum, C. plurivorum, C. musicola, and C. sojae: Four Species Pathogenic to Soybean (Glycine max).</title>
        <authorList>
            <person name="Rogerio F."/>
            <person name="Boufleur T.R."/>
            <person name="Ciampi-Guillardi M."/>
            <person name="Sukno S.A."/>
            <person name="Thon M.R."/>
            <person name="Massola Junior N.S."/>
            <person name="Baroncelli R."/>
        </authorList>
    </citation>
    <scope>NUCLEOTIDE SEQUENCE [LARGE SCALE GENOMIC DNA]</scope>
    <source>
        <strain evidence="13 14">LFN0009</strain>
    </source>
</reference>
<dbReference type="Gene3D" id="3.40.50.720">
    <property type="entry name" value="NAD(P)-binding Rossmann-like Domain"/>
    <property type="match status" value="1"/>
</dbReference>
<evidence type="ECO:0000256" key="4">
    <source>
        <dbReference type="ARBA" id="ARBA00022737"/>
    </source>
</evidence>
<dbReference type="InterPro" id="IPR050091">
    <property type="entry name" value="PKS_NRPS_Biosynth_Enz"/>
</dbReference>
<keyword evidence="5" id="KW-0560">Oxidoreductase</keyword>
<dbReference type="InterPro" id="IPR016039">
    <property type="entry name" value="Thiolase-like"/>
</dbReference>
<evidence type="ECO:0000256" key="8">
    <source>
        <dbReference type="PROSITE-ProRule" id="PRU01363"/>
    </source>
</evidence>
<keyword evidence="6" id="KW-0511">Multifunctional enzyme</keyword>
<keyword evidence="2" id="KW-0597">Phosphoprotein</keyword>
<name>A0A8H6MM61_9PEZI</name>
<evidence type="ECO:0000256" key="5">
    <source>
        <dbReference type="ARBA" id="ARBA00023002"/>
    </source>
</evidence>
<dbReference type="Proteomes" id="UP000652219">
    <property type="component" value="Unassembled WGS sequence"/>
</dbReference>
<proteinExistence type="predicted"/>
<dbReference type="PROSITE" id="PS00606">
    <property type="entry name" value="KS3_1"/>
    <property type="match status" value="1"/>
</dbReference>
<dbReference type="SMART" id="SM00822">
    <property type="entry name" value="PKS_KR"/>
    <property type="match status" value="1"/>
</dbReference>
<dbReference type="InterPro" id="IPR020841">
    <property type="entry name" value="PKS_Beta-ketoAc_synthase_dom"/>
</dbReference>
<evidence type="ECO:0000259" key="12">
    <source>
        <dbReference type="PROSITE" id="PS52019"/>
    </source>
</evidence>
<keyword evidence="4" id="KW-0677">Repeat</keyword>
<dbReference type="SUPFAM" id="SSF52151">
    <property type="entry name" value="FabD/lysophospholipase-like"/>
    <property type="match status" value="1"/>
</dbReference>
<keyword evidence="1" id="KW-0596">Phosphopantetheine</keyword>
<gene>
    <name evidence="13" type="ORF">CSOJ01_12590</name>
</gene>
<dbReference type="SMART" id="SM00825">
    <property type="entry name" value="PKS_KS"/>
    <property type="match status" value="1"/>
</dbReference>
<dbReference type="Gene3D" id="1.10.1200.10">
    <property type="entry name" value="ACP-like"/>
    <property type="match status" value="1"/>
</dbReference>
<dbReference type="Gene3D" id="3.40.47.10">
    <property type="match status" value="1"/>
</dbReference>
<dbReference type="InterPro" id="IPR036291">
    <property type="entry name" value="NAD(P)-bd_dom_sf"/>
</dbReference>
<evidence type="ECO:0000256" key="6">
    <source>
        <dbReference type="ARBA" id="ARBA00023268"/>
    </source>
</evidence>
<dbReference type="InterPro" id="IPR009081">
    <property type="entry name" value="PP-bd_ACP"/>
</dbReference>
<dbReference type="SUPFAM" id="SSF47336">
    <property type="entry name" value="ACP-like"/>
    <property type="match status" value="1"/>
</dbReference>
<evidence type="ECO:0000256" key="3">
    <source>
        <dbReference type="ARBA" id="ARBA00022679"/>
    </source>
</evidence>
<dbReference type="Pfam" id="PF22336">
    <property type="entry name" value="RhiE-like_linker"/>
    <property type="match status" value="1"/>
</dbReference>
<dbReference type="PANTHER" id="PTHR43775">
    <property type="entry name" value="FATTY ACID SYNTHASE"/>
    <property type="match status" value="1"/>
</dbReference>
<dbReference type="CDD" id="cd05274">
    <property type="entry name" value="KR_FAS_SDR_x"/>
    <property type="match status" value="1"/>
</dbReference>
<dbReference type="EMBL" id="WIGN01000329">
    <property type="protein sequence ID" value="KAF6798855.1"/>
    <property type="molecule type" value="Genomic_DNA"/>
</dbReference>
<dbReference type="Pfam" id="PF08659">
    <property type="entry name" value="KR"/>
    <property type="match status" value="1"/>
</dbReference>
<dbReference type="PROSITE" id="PS00012">
    <property type="entry name" value="PHOSPHOPANTETHEINE"/>
    <property type="match status" value="1"/>
</dbReference>
<feature type="domain" description="Ketosynthase family 3 (KS3)" evidence="11">
    <location>
        <begin position="32"/>
        <end position="461"/>
    </location>
</feature>
<dbReference type="GO" id="GO:0006633">
    <property type="term" value="P:fatty acid biosynthetic process"/>
    <property type="evidence" value="ECO:0007669"/>
    <property type="project" value="InterPro"/>
</dbReference>
<dbReference type="InterPro" id="IPR054514">
    <property type="entry name" value="RhiE-like_linker"/>
</dbReference>
<evidence type="ECO:0000259" key="10">
    <source>
        <dbReference type="PROSITE" id="PS50075"/>
    </source>
</evidence>
<protein>
    <recommendedName>
        <fullName evidence="7">6-methylsalicylic acid synthase</fullName>
        <ecNumber evidence="7">2.3.1.165</ecNumber>
    </recommendedName>
</protein>
<dbReference type="SMART" id="SM00823">
    <property type="entry name" value="PKS_PP"/>
    <property type="match status" value="1"/>
</dbReference>
<dbReference type="SUPFAM" id="SSF51735">
    <property type="entry name" value="NAD(P)-binding Rossmann-fold domains"/>
    <property type="match status" value="2"/>
</dbReference>
<dbReference type="GO" id="GO:0016491">
    <property type="term" value="F:oxidoreductase activity"/>
    <property type="evidence" value="ECO:0007669"/>
    <property type="project" value="UniProtKB-KW"/>
</dbReference>
<evidence type="ECO:0000256" key="9">
    <source>
        <dbReference type="SAM" id="MobiDB-lite"/>
    </source>
</evidence>
<dbReference type="InterPro" id="IPR014030">
    <property type="entry name" value="Ketoacyl_synth_N"/>
</dbReference>
<dbReference type="InterPro" id="IPR016035">
    <property type="entry name" value="Acyl_Trfase/lysoPLipase"/>
</dbReference>
<feature type="domain" description="Carrier" evidence="10">
    <location>
        <begin position="1744"/>
        <end position="1819"/>
    </location>
</feature>
<dbReference type="InterPro" id="IPR020807">
    <property type="entry name" value="PKS_DH"/>
</dbReference>
<dbReference type="InterPro" id="IPR014043">
    <property type="entry name" value="Acyl_transferase_dom"/>
</dbReference>
<keyword evidence="14" id="KW-1185">Reference proteome</keyword>
<dbReference type="SMART" id="SM00826">
    <property type="entry name" value="PKS_DH"/>
    <property type="match status" value="1"/>
</dbReference>
<organism evidence="13 14">
    <name type="scientific">Colletotrichum sojae</name>
    <dbReference type="NCBI Taxonomy" id="2175907"/>
    <lineage>
        <taxon>Eukaryota</taxon>
        <taxon>Fungi</taxon>
        <taxon>Dikarya</taxon>
        <taxon>Ascomycota</taxon>
        <taxon>Pezizomycotina</taxon>
        <taxon>Sordariomycetes</taxon>
        <taxon>Hypocreomycetidae</taxon>
        <taxon>Glomerellales</taxon>
        <taxon>Glomerellaceae</taxon>
        <taxon>Colletotrichum</taxon>
        <taxon>Colletotrichum orchidearum species complex</taxon>
    </lineage>
</organism>
<dbReference type="InterPro" id="IPR014031">
    <property type="entry name" value="Ketoacyl_synth_C"/>
</dbReference>